<name>A0A1G7A4M8_9BACT</name>
<sequence length="89" mass="9786">MLPLLNADGLVQAKTRMGLRMVALYGLLYGAFVLLHIFWPQLPARQLAGLSLGLLLGLVLLLVSLLLALLYHVLCCRLERRHAAGGERP</sequence>
<dbReference type="Pfam" id="PF04341">
    <property type="entry name" value="DUF485"/>
    <property type="match status" value="1"/>
</dbReference>
<dbReference type="Proteomes" id="UP000243205">
    <property type="component" value="Unassembled WGS sequence"/>
</dbReference>
<dbReference type="RefSeq" id="WP_171906320.1">
    <property type="nucleotide sequence ID" value="NZ_FNAQ01000003.1"/>
</dbReference>
<keyword evidence="1" id="KW-1133">Transmembrane helix</keyword>
<keyword evidence="3" id="KW-1185">Reference proteome</keyword>
<proteinExistence type="predicted"/>
<dbReference type="EMBL" id="FNAQ01000003">
    <property type="protein sequence ID" value="SDE09789.1"/>
    <property type="molecule type" value="Genomic_DNA"/>
</dbReference>
<dbReference type="InterPro" id="IPR007436">
    <property type="entry name" value="DUF485"/>
</dbReference>
<feature type="transmembrane region" description="Helical" evidence="1">
    <location>
        <begin position="51"/>
        <end position="74"/>
    </location>
</feature>
<dbReference type="AlphaFoldDB" id="A0A1G7A4M8"/>
<gene>
    <name evidence="2" type="ORF">SAMN05661003_103268</name>
</gene>
<evidence type="ECO:0000313" key="3">
    <source>
        <dbReference type="Proteomes" id="UP000243205"/>
    </source>
</evidence>
<keyword evidence="1" id="KW-0812">Transmembrane</keyword>
<reference evidence="3" key="1">
    <citation type="submission" date="2016-10" db="EMBL/GenBank/DDBJ databases">
        <authorList>
            <person name="Varghese N."/>
            <person name="Submissions S."/>
        </authorList>
    </citation>
    <scope>NUCLEOTIDE SEQUENCE [LARGE SCALE GENOMIC DNA]</scope>
    <source>
        <strain evidence="3">DSM 8987</strain>
    </source>
</reference>
<organism evidence="2 3">
    <name type="scientific">Desulfuromonas thiophila</name>
    <dbReference type="NCBI Taxonomy" id="57664"/>
    <lineage>
        <taxon>Bacteria</taxon>
        <taxon>Pseudomonadati</taxon>
        <taxon>Thermodesulfobacteriota</taxon>
        <taxon>Desulfuromonadia</taxon>
        <taxon>Desulfuromonadales</taxon>
        <taxon>Desulfuromonadaceae</taxon>
        <taxon>Desulfuromonas</taxon>
    </lineage>
</organism>
<evidence type="ECO:0000256" key="1">
    <source>
        <dbReference type="SAM" id="Phobius"/>
    </source>
</evidence>
<accession>A0A1G7A4M8</accession>
<protein>
    <recommendedName>
        <fullName evidence="4">DUF485 domain-containing protein</fullName>
    </recommendedName>
</protein>
<evidence type="ECO:0008006" key="4">
    <source>
        <dbReference type="Google" id="ProtNLM"/>
    </source>
</evidence>
<evidence type="ECO:0000313" key="2">
    <source>
        <dbReference type="EMBL" id="SDE09789.1"/>
    </source>
</evidence>
<feature type="transmembrane region" description="Helical" evidence="1">
    <location>
        <begin position="21"/>
        <end position="39"/>
    </location>
</feature>
<dbReference type="STRING" id="57664.SAMN05661003_103268"/>
<keyword evidence="1" id="KW-0472">Membrane</keyword>